<reference evidence="3 4" key="1">
    <citation type="submission" date="2018-11" db="EMBL/GenBank/DDBJ databases">
        <authorList>
            <consortium name="Pathogen Informatics"/>
        </authorList>
    </citation>
    <scope>NUCLEOTIDE SEQUENCE [LARGE SCALE GENOMIC DNA]</scope>
    <source>
        <strain>Denwood</strain>
        <strain evidence="4">Zambia</strain>
    </source>
</reference>
<protein>
    <submittedName>
        <fullName evidence="3">Uncharacterized protein</fullName>
    </submittedName>
</protein>
<evidence type="ECO:0000313" key="4">
    <source>
        <dbReference type="Proteomes" id="UP000269396"/>
    </source>
</evidence>
<dbReference type="GO" id="GO:0006397">
    <property type="term" value="P:mRNA processing"/>
    <property type="evidence" value="ECO:0007669"/>
    <property type="project" value="InterPro"/>
</dbReference>
<dbReference type="InterPro" id="IPR040007">
    <property type="entry name" value="Tho2"/>
</dbReference>
<dbReference type="PANTHER" id="PTHR21597:SF0">
    <property type="entry name" value="THO COMPLEX SUBUNIT 2"/>
    <property type="match status" value="1"/>
</dbReference>
<proteinExistence type="predicted"/>
<organism evidence="3 4">
    <name type="scientific">Schistosoma mattheei</name>
    <dbReference type="NCBI Taxonomy" id="31246"/>
    <lineage>
        <taxon>Eukaryota</taxon>
        <taxon>Metazoa</taxon>
        <taxon>Spiralia</taxon>
        <taxon>Lophotrochozoa</taxon>
        <taxon>Platyhelminthes</taxon>
        <taxon>Trematoda</taxon>
        <taxon>Digenea</taxon>
        <taxon>Strigeidida</taxon>
        <taxon>Schistosomatoidea</taxon>
        <taxon>Schistosomatidae</taxon>
        <taxon>Schistosoma</taxon>
    </lineage>
</organism>
<dbReference type="PANTHER" id="PTHR21597">
    <property type="entry name" value="THO2 PROTEIN"/>
    <property type="match status" value="1"/>
</dbReference>
<sequence>MAKSYRPQPPASLSYSATSAINTSLNTAISSDLIRVDGLLSQDSQLGGSCTTSVSGTLMTNDWTGPRTSGALSSRSAEELMQLEENPDVNLSKINSHDVGEVGMIDISIDQDGLYENNQKLELCAAMVRLGDWTNAQRLLERLPGYWATTYEPLTRDICNLLHCLIEPLYNKACPLPDCLQRNRFRPRIESFKALNASINLHGIDEKSSVDCEIHEDSRTITNNNNNNNDCILLSPVHDFVGLAKYVIPIAIYLGPHMSYDLILIVKFCRLGQIYLSEQQQNLRSDKIGIVYQGFFNLLDEVLLPSLSLVDANCCLAEEIWQMLRFLPYEHRRLSKENVKPMGRHLGKLSHSNPGLLFDHVLHTVQLFTNLINPVVEALKYVSSLGYDMLTFCIIEALATDQSKLEDLQLSQGLQVYSLSSNDSNSEYVPLILQESFYSQSTALFLM</sequence>
<dbReference type="GO" id="GO:0000445">
    <property type="term" value="C:THO complex part of transcription export complex"/>
    <property type="evidence" value="ECO:0007669"/>
    <property type="project" value="TreeGrafter"/>
</dbReference>
<feature type="domain" description="THO complex subunitTHOC2 N-terminal" evidence="1">
    <location>
        <begin position="346"/>
        <end position="407"/>
    </location>
</feature>
<dbReference type="AlphaFoldDB" id="A0A3P8FFA6"/>
<dbReference type="GO" id="GO:0003729">
    <property type="term" value="F:mRNA binding"/>
    <property type="evidence" value="ECO:0007669"/>
    <property type="project" value="TreeGrafter"/>
</dbReference>
<dbReference type="InterPro" id="IPR021726">
    <property type="entry name" value="THO_THOC2_N"/>
</dbReference>
<dbReference type="Pfam" id="PF16134">
    <property type="entry name" value="THOC2_N"/>
    <property type="match status" value="1"/>
</dbReference>
<keyword evidence="4" id="KW-1185">Reference proteome</keyword>
<evidence type="ECO:0000313" key="3">
    <source>
        <dbReference type="EMBL" id="VDP58078.1"/>
    </source>
</evidence>
<dbReference type="InterPro" id="IPR032302">
    <property type="entry name" value="THOC2_N"/>
</dbReference>
<evidence type="ECO:0000259" key="1">
    <source>
        <dbReference type="Pfam" id="PF11732"/>
    </source>
</evidence>
<dbReference type="Pfam" id="PF11732">
    <property type="entry name" value="Thoc2"/>
    <property type="match status" value="1"/>
</dbReference>
<name>A0A3P8FFA6_9TREM</name>
<gene>
    <name evidence="3" type="ORF">SMTD_LOCUS11410</name>
</gene>
<dbReference type="Proteomes" id="UP000269396">
    <property type="component" value="Unassembled WGS sequence"/>
</dbReference>
<accession>A0A3P8FFA6</accession>
<dbReference type="GO" id="GO:0006406">
    <property type="term" value="P:mRNA export from nucleus"/>
    <property type="evidence" value="ECO:0007669"/>
    <property type="project" value="InterPro"/>
</dbReference>
<feature type="domain" description="THO complex subunit 2 N-terminal" evidence="2">
    <location>
        <begin position="117"/>
        <end position="332"/>
    </location>
</feature>
<evidence type="ECO:0000259" key="2">
    <source>
        <dbReference type="Pfam" id="PF16134"/>
    </source>
</evidence>
<dbReference type="EMBL" id="UZAL01031441">
    <property type="protein sequence ID" value="VDP58078.1"/>
    <property type="molecule type" value="Genomic_DNA"/>
</dbReference>